<dbReference type="PATRIC" id="fig|1158608.3.peg.2514"/>
<dbReference type="EMBL" id="AJAR01000025">
    <property type="protein sequence ID" value="EOH93327.1"/>
    <property type="molecule type" value="Genomic_DNA"/>
</dbReference>
<reference evidence="3 5" key="2">
    <citation type="submission" date="2013-03" db="EMBL/GenBank/DDBJ databases">
        <title>The Genome Sequence of Enterococcus haemoperoxidus BAA-382 (PacBio/Illumina hybrid assembly).</title>
        <authorList>
            <consortium name="The Broad Institute Genomics Platform"/>
            <consortium name="The Broad Institute Genome Sequencing Center for Infectious Disease"/>
            <person name="Earl A."/>
            <person name="Russ C."/>
            <person name="Gilmore M."/>
            <person name="Surin D."/>
            <person name="Walker B."/>
            <person name="Young S."/>
            <person name="Zeng Q."/>
            <person name="Gargeya S."/>
            <person name="Fitzgerald M."/>
            <person name="Haas B."/>
            <person name="Abouelleil A."/>
            <person name="Allen A.W."/>
            <person name="Alvarado L."/>
            <person name="Arachchi H.M."/>
            <person name="Berlin A.M."/>
            <person name="Chapman S.B."/>
            <person name="Gainer-Dewar J."/>
            <person name="Goldberg J."/>
            <person name="Griggs A."/>
            <person name="Gujja S."/>
            <person name="Hansen M."/>
            <person name="Howarth C."/>
            <person name="Imamovic A."/>
            <person name="Ireland A."/>
            <person name="Larimer J."/>
            <person name="McCowan C."/>
            <person name="Murphy C."/>
            <person name="Pearson M."/>
            <person name="Poon T.W."/>
            <person name="Priest M."/>
            <person name="Roberts A."/>
            <person name="Saif S."/>
            <person name="Shea T."/>
            <person name="Sisk P."/>
            <person name="Sykes S."/>
            <person name="Wortman J."/>
            <person name="Nusbaum C."/>
            <person name="Birren B."/>
        </authorList>
    </citation>
    <scope>NUCLEOTIDE SEQUENCE [LARGE SCALE GENOMIC DNA]</scope>
    <source>
        <strain evidence="3 5">ATCC BAA-382</strain>
    </source>
</reference>
<keyword evidence="5" id="KW-1185">Reference proteome</keyword>
<reference evidence="2 4" key="1">
    <citation type="submission" date="2013-02" db="EMBL/GenBank/DDBJ databases">
        <title>The Genome Sequence of Enterococcus haemoperoxidus BAA-382.</title>
        <authorList>
            <consortium name="The Broad Institute Genome Sequencing Platform"/>
            <consortium name="The Broad Institute Genome Sequencing Center for Infectious Disease"/>
            <person name="Earl A.M."/>
            <person name="Gilmore M.S."/>
            <person name="Lebreton F."/>
            <person name="Walker B."/>
            <person name="Young S.K."/>
            <person name="Zeng Q."/>
            <person name="Gargeya S."/>
            <person name="Fitzgerald M."/>
            <person name="Haas B."/>
            <person name="Abouelleil A."/>
            <person name="Alvarado L."/>
            <person name="Arachchi H.M."/>
            <person name="Berlin A.M."/>
            <person name="Chapman S.B."/>
            <person name="Dewar J."/>
            <person name="Goldberg J."/>
            <person name="Griggs A."/>
            <person name="Gujja S."/>
            <person name="Hansen M."/>
            <person name="Howarth C."/>
            <person name="Imamovic A."/>
            <person name="Larimer J."/>
            <person name="McCowan C."/>
            <person name="Murphy C."/>
            <person name="Neiman D."/>
            <person name="Pearson M."/>
            <person name="Priest M."/>
            <person name="Roberts A."/>
            <person name="Saif S."/>
            <person name="Shea T."/>
            <person name="Sisk P."/>
            <person name="Sykes S."/>
            <person name="Wortman J."/>
            <person name="Nusbaum C."/>
            <person name="Birren B."/>
        </authorList>
    </citation>
    <scope>NUCLEOTIDE SEQUENCE [LARGE SCALE GENOMIC DNA]</scope>
    <source>
        <strain evidence="2 4">ATCC BAA-382</strain>
    </source>
</reference>
<evidence type="ECO:0000313" key="4">
    <source>
        <dbReference type="Proteomes" id="UP000013858"/>
    </source>
</evidence>
<gene>
    <name evidence="3" type="ORF">I583_00259</name>
    <name evidence="2" type="ORF">UAW_02575</name>
</gene>
<proteinExistence type="predicted"/>
<feature type="domain" description="Putative amidase" evidence="1">
    <location>
        <begin position="62"/>
        <end position="153"/>
    </location>
</feature>
<name>R2QA79_9ENTE</name>
<protein>
    <recommendedName>
        <fullName evidence="1">Putative amidase domain-containing protein</fullName>
    </recommendedName>
</protein>
<comment type="caution">
    <text evidence="2">The sequence shown here is derived from an EMBL/GenBank/DDBJ whole genome shotgun (WGS) entry which is preliminary data.</text>
</comment>
<organism evidence="2 4">
    <name type="scientific">Enterococcus haemoperoxidus ATCC BAA-382</name>
    <dbReference type="NCBI Taxonomy" id="1158608"/>
    <lineage>
        <taxon>Bacteria</taxon>
        <taxon>Bacillati</taxon>
        <taxon>Bacillota</taxon>
        <taxon>Bacilli</taxon>
        <taxon>Lactobacillales</taxon>
        <taxon>Enterococcaceae</taxon>
        <taxon>Enterococcus</taxon>
    </lineage>
</organism>
<sequence>MIIYLETLPAEEGEVSTIEESSDMTLADVKKIVDEENLEASQTASEQENSVPIISPCRVWSNNHVTNYGGGDCTNFASQALRTRGAKGGVTGYLGYIDRSSKRTSQGLKYSAAWINTDVFRQYWEVKGRSVRRYSKAVVENEYKEFLTVGRPVILTFYQEISDRVLKDYSEDYKKDLIVLSSDIRTKLFSGSLSPSSLYKDSKEIILGLNLTLSK</sequence>
<dbReference type="STRING" id="155618.RV06_GL002805"/>
<dbReference type="OrthoDB" id="2194542at2"/>
<dbReference type="InterPro" id="IPR024301">
    <property type="entry name" value="Amidase_6"/>
</dbReference>
<dbReference type="Pfam" id="PF12671">
    <property type="entry name" value="Amidase_6"/>
    <property type="match status" value="1"/>
</dbReference>
<dbReference type="EMBL" id="ASVY01000002">
    <property type="protein sequence ID" value="EOT61281.1"/>
    <property type="molecule type" value="Genomic_DNA"/>
</dbReference>
<evidence type="ECO:0000313" key="2">
    <source>
        <dbReference type="EMBL" id="EOH93327.1"/>
    </source>
</evidence>
<dbReference type="Proteomes" id="UP000014197">
    <property type="component" value="Unassembled WGS sequence"/>
</dbReference>
<evidence type="ECO:0000313" key="3">
    <source>
        <dbReference type="EMBL" id="EOT61281.1"/>
    </source>
</evidence>
<accession>R2QA79</accession>
<dbReference type="Proteomes" id="UP000013858">
    <property type="component" value="Unassembled WGS sequence"/>
</dbReference>
<dbReference type="AlphaFoldDB" id="R2QA79"/>
<evidence type="ECO:0000313" key="5">
    <source>
        <dbReference type="Proteomes" id="UP000014197"/>
    </source>
</evidence>
<evidence type="ECO:0000259" key="1">
    <source>
        <dbReference type="Pfam" id="PF12671"/>
    </source>
</evidence>